<dbReference type="RefSeq" id="YP_009112660.1">
    <property type="nucleotide sequence ID" value="NC_025960.1"/>
</dbReference>
<dbReference type="Proteomes" id="UP000202327">
    <property type="component" value="Segment"/>
</dbReference>
<sequence>MVKSWIKTVMWLLFLFALLVWVFRQNAALRDTLIPGPTCDSYYYEGRDLRRCPKNHEFNVYWQTCVPIGEDGCTASVQPTAITHDDFDCSKHRYVRDLLRPCNGIRDCRTNEIYYSDTGRCYDIVNDVATNDDGSIGNNALPQPVDCINVPGCRHFADIHFKNGENGDANIVNKM</sequence>
<proteinExistence type="predicted"/>
<dbReference type="OrthoDB" id="17305at10239"/>
<evidence type="ECO:0000313" key="2">
    <source>
        <dbReference type="Proteomes" id="UP000202327"/>
    </source>
</evidence>
<dbReference type="GeneID" id="22619689"/>
<accession>A0A0A7KTG0</accession>
<name>A0A0A7KTG0_9ABAC</name>
<evidence type="ECO:0000313" key="1">
    <source>
        <dbReference type="EMBL" id="AIZ48656.1"/>
    </source>
</evidence>
<protein>
    <submittedName>
        <fullName evidence="1">Asb099</fullName>
    </submittedName>
</protein>
<dbReference type="KEGG" id="vg:22619689"/>
<organism evidence="1 2">
    <name type="scientific">Agrotis segetum nucleopolyhedrovirus B</name>
    <dbReference type="NCBI Taxonomy" id="1580580"/>
    <lineage>
        <taxon>Viruses</taxon>
        <taxon>Viruses incertae sedis</taxon>
        <taxon>Naldaviricetes</taxon>
        <taxon>Lefavirales</taxon>
        <taxon>Baculoviridae</taxon>
        <taxon>Alphabaculovirus</taxon>
        <taxon>Alphabaculovirus alteragsegetum</taxon>
    </lineage>
</organism>
<keyword evidence="2" id="KW-1185">Reference proteome</keyword>
<reference evidence="1 2" key="1">
    <citation type="journal article" date="2015" name="Virus Genes">
        <title>The genome sequence of Agrotis segetum nucleopolyhedrovirus B (AgseNPV-B) reveals a new baculovirus species within the Agrotis baculovirus complex.</title>
        <authorList>
            <person name="Wennmann J.T."/>
            <person name="Gueli Alletti G."/>
            <person name="Jehle J.A."/>
        </authorList>
    </citation>
    <scope>NUCLEOTIDE SEQUENCE [LARGE SCALE GENOMIC DNA]</scope>
    <source>
        <strain evidence="1">English</strain>
    </source>
</reference>
<dbReference type="EMBL" id="KM102981">
    <property type="protein sequence ID" value="AIZ48656.1"/>
    <property type="molecule type" value="Genomic_DNA"/>
</dbReference>